<feature type="compositionally biased region" description="Polar residues" evidence="7">
    <location>
        <begin position="628"/>
        <end position="643"/>
    </location>
</feature>
<dbReference type="SUPFAM" id="SSF53706">
    <property type="entry name" value="Formate dehydrogenase/DMSO reductase, domains 1-3"/>
    <property type="match status" value="1"/>
</dbReference>
<keyword evidence="2" id="KW-0479">Metal-binding</keyword>
<dbReference type="Proteomes" id="UP000739538">
    <property type="component" value="Unassembled WGS sequence"/>
</dbReference>
<evidence type="ECO:0000313" key="10">
    <source>
        <dbReference type="Proteomes" id="UP000739538"/>
    </source>
</evidence>
<gene>
    <name evidence="9" type="ORF">KDA27_03155</name>
</gene>
<feature type="region of interest" description="Disordered" evidence="7">
    <location>
        <begin position="564"/>
        <end position="588"/>
    </location>
</feature>
<evidence type="ECO:0000256" key="6">
    <source>
        <dbReference type="ARBA" id="ARBA00023014"/>
    </source>
</evidence>
<proteinExistence type="predicted"/>
<dbReference type="GO" id="GO:0046872">
    <property type="term" value="F:metal ion binding"/>
    <property type="evidence" value="ECO:0007669"/>
    <property type="project" value="UniProtKB-KW"/>
</dbReference>
<dbReference type="InterPro" id="IPR006657">
    <property type="entry name" value="MoPterin_dinucl-bd_dom"/>
</dbReference>
<dbReference type="Gene3D" id="2.40.40.20">
    <property type="match status" value="1"/>
</dbReference>
<evidence type="ECO:0000256" key="3">
    <source>
        <dbReference type="ARBA" id="ARBA00022729"/>
    </source>
</evidence>
<evidence type="ECO:0000256" key="1">
    <source>
        <dbReference type="ARBA" id="ARBA00022485"/>
    </source>
</evidence>
<dbReference type="GO" id="GO:0016491">
    <property type="term" value="F:oxidoreductase activity"/>
    <property type="evidence" value="ECO:0007669"/>
    <property type="project" value="UniProtKB-KW"/>
</dbReference>
<sequence length="793" mass="83250">MERRRFLECLGVACASGLAGAHAGRPLAFAADAEGTDPSLANALASTTPTPPVVDGWARSVCDLCGLGDPVFLGTSAGTVASAKGIAQSPVGFGRLCPRAAALFRGDPERRLRTPLVRRDPSTKGTAGGLEQATWDEALAMVGARIGETRRALGDSGVAFLASDGETNEDAYLLSRVARTVFHTDNVDTLARLDGLHAYDACLDVFGLPGNPSALEDIDAADLIVLLGADVAESHPGLYYRVHDARKAGRTKVVVVDSRKTLACGAADLHLRPEPGRELDTWVELGQRLTMLAARERGGTGGAVAPRDLDTVAEWWTGARGVSTLVSPTVLSGPTGAVLARAVARLHRDSGRWGTPGNGLFFLPRGANPTGVLLAGLAPGRLPMTRSSSDPTDRDVVGHAWGVDATALPMTRGLPALAWPEAVQSGRIGALVLLRTNPAVEMPAASAWRASMKQAFVVSASSHTATETEAFADVVLPVALVAGESRGTMISLGRQVQLLELATTPPGEARTMSNVIAALALTQEDGKVQESALRLFADDPHRAGDELRALSAGTVMDVSGVTPDRLRTELGPTWPCGAATDPGMHRLEPSSGTRARFDAEGNELPPFVLREPVSGGAGVGRVASPSSEFSTRGASSPSGTSSADRPVRTPERPFLLVGGPSREHFRSRIRTGNTPDLHYDAPVARLEMHPADGSRLGIADGDWVTVSSPHGGLTTRVWLVDRVLPGNLFLPEHYGFRSDVQGGTDGMKEPEACFHLVTSGAFDPGTETSAGNLVAVNVERARRKDMRGRGLDD</sequence>
<dbReference type="Gene3D" id="2.20.25.90">
    <property type="entry name" value="ADC-like domains"/>
    <property type="match status" value="1"/>
</dbReference>
<accession>A0A956SCU6</accession>
<keyword evidence="5" id="KW-0408">Iron</keyword>
<evidence type="ECO:0000256" key="5">
    <source>
        <dbReference type="ARBA" id="ARBA00023004"/>
    </source>
</evidence>
<keyword evidence="6" id="KW-0411">Iron-sulfur</keyword>
<evidence type="ECO:0000313" key="9">
    <source>
        <dbReference type="EMBL" id="MCA9754774.1"/>
    </source>
</evidence>
<comment type="caution">
    <text evidence="9">The sequence shown here is derived from an EMBL/GenBank/DDBJ whole genome shotgun (WGS) entry which is preliminary data.</text>
</comment>
<dbReference type="SUPFAM" id="SSF50692">
    <property type="entry name" value="ADC-like"/>
    <property type="match status" value="1"/>
</dbReference>
<dbReference type="InterPro" id="IPR006311">
    <property type="entry name" value="TAT_signal"/>
</dbReference>
<dbReference type="CDD" id="cd00508">
    <property type="entry name" value="MopB_CT_Fdh-Nap-like"/>
    <property type="match status" value="1"/>
</dbReference>
<dbReference type="EMBL" id="JAGQHS010000009">
    <property type="protein sequence ID" value="MCA9754774.1"/>
    <property type="molecule type" value="Genomic_DNA"/>
</dbReference>
<feature type="domain" description="4Fe-4S Mo/W bis-MGD-type" evidence="8">
    <location>
        <begin position="55"/>
        <end position="111"/>
    </location>
</feature>
<dbReference type="InterPro" id="IPR050123">
    <property type="entry name" value="Prok_molybdopt-oxidoreductase"/>
</dbReference>
<dbReference type="PANTHER" id="PTHR43105">
    <property type="entry name" value="RESPIRATORY NITRATE REDUCTASE"/>
    <property type="match status" value="1"/>
</dbReference>
<reference evidence="9" key="1">
    <citation type="submission" date="2020-04" db="EMBL/GenBank/DDBJ databases">
        <authorList>
            <person name="Zhang T."/>
        </authorList>
    </citation>
    <scope>NUCLEOTIDE SEQUENCE</scope>
    <source>
        <strain evidence="9">HKST-UBA02</strain>
    </source>
</reference>
<dbReference type="AlphaFoldDB" id="A0A956SCU6"/>
<dbReference type="InterPro" id="IPR009010">
    <property type="entry name" value="Asp_de-COase-like_dom_sf"/>
</dbReference>
<dbReference type="GO" id="GO:0043546">
    <property type="term" value="F:molybdopterin cofactor binding"/>
    <property type="evidence" value="ECO:0007669"/>
    <property type="project" value="InterPro"/>
</dbReference>
<evidence type="ECO:0000259" key="8">
    <source>
        <dbReference type="PROSITE" id="PS51669"/>
    </source>
</evidence>
<evidence type="ECO:0000256" key="2">
    <source>
        <dbReference type="ARBA" id="ARBA00022723"/>
    </source>
</evidence>
<keyword evidence="3" id="KW-0732">Signal</keyword>
<dbReference type="Gene3D" id="3.40.228.10">
    <property type="entry name" value="Dimethylsulfoxide Reductase, domain 2"/>
    <property type="match status" value="2"/>
</dbReference>
<protein>
    <submittedName>
        <fullName evidence="9">Molybdopterin oxidoreductase family protein</fullName>
    </submittedName>
</protein>
<dbReference type="PROSITE" id="PS51318">
    <property type="entry name" value="TAT"/>
    <property type="match status" value="1"/>
</dbReference>
<dbReference type="InterPro" id="IPR006963">
    <property type="entry name" value="Mopterin_OxRdtase_4Fe-4S_dom"/>
</dbReference>
<dbReference type="GO" id="GO:0016020">
    <property type="term" value="C:membrane"/>
    <property type="evidence" value="ECO:0007669"/>
    <property type="project" value="TreeGrafter"/>
</dbReference>
<reference evidence="9" key="2">
    <citation type="journal article" date="2021" name="Microbiome">
        <title>Successional dynamics and alternative stable states in a saline activated sludge microbial community over 9 years.</title>
        <authorList>
            <person name="Wang Y."/>
            <person name="Ye J."/>
            <person name="Ju F."/>
            <person name="Liu L."/>
            <person name="Boyd J.A."/>
            <person name="Deng Y."/>
            <person name="Parks D.H."/>
            <person name="Jiang X."/>
            <person name="Yin X."/>
            <person name="Woodcroft B.J."/>
            <person name="Tyson G.W."/>
            <person name="Hugenholtz P."/>
            <person name="Polz M.F."/>
            <person name="Zhang T."/>
        </authorList>
    </citation>
    <scope>NUCLEOTIDE SEQUENCE</scope>
    <source>
        <strain evidence="9">HKST-UBA02</strain>
    </source>
</reference>
<keyword evidence="4" id="KW-0560">Oxidoreductase</keyword>
<dbReference type="PROSITE" id="PS51669">
    <property type="entry name" value="4FE4S_MOW_BIS_MGD"/>
    <property type="match status" value="1"/>
</dbReference>
<dbReference type="Pfam" id="PF00384">
    <property type="entry name" value="Molybdopterin"/>
    <property type="match status" value="1"/>
</dbReference>
<organism evidence="9 10">
    <name type="scientific">Eiseniibacteriota bacterium</name>
    <dbReference type="NCBI Taxonomy" id="2212470"/>
    <lineage>
        <taxon>Bacteria</taxon>
        <taxon>Candidatus Eiseniibacteriota</taxon>
    </lineage>
</organism>
<feature type="region of interest" description="Disordered" evidence="7">
    <location>
        <begin position="616"/>
        <end position="673"/>
    </location>
</feature>
<name>A0A956SCU6_UNCEI</name>
<dbReference type="GO" id="GO:0051539">
    <property type="term" value="F:4 iron, 4 sulfur cluster binding"/>
    <property type="evidence" value="ECO:0007669"/>
    <property type="project" value="UniProtKB-KW"/>
</dbReference>
<evidence type="ECO:0000256" key="4">
    <source>
        <dbReference type="ARBA" id="ARBA00023002"/>
    </source>
</evidence>
<dbReference type="Gene3D" id="3.40.50.740">
    <property type="match status" value="2"/>
</dbReference>
<dbReference type="InterPro" id="IPR006656">
    <property type="entry name" value="Mopterin_OxRdtase"/>
</dbReference>
<keyword evidence="1" id="KW-0004">4Fe-4S</keyword>
<evidence type="ECO:0000256" key="7">
    <source>
        <dbReference type="SAM" id="MobiDB-lite"/>
    </source>
</evidence>
<dbReference type="Pfam" id="PF01568">
    <property type="entry name" value="Molydop_binding"/>
    <property type="match status" value="1"/>
</dbReference>
<dbReference type="PANTHER" id="PTHR43105:SF10">
    <property type="entry name" value="NADH-QUINONE OXIDOREDUCTASE SUBUNIT G"/>
    <property type="match status" value="1"/>
</dbReference>